<reference evidence="2 3" key="1">
    <citation type="submission" date="2021-06" db="EMBL/GenBank/DDBJ databases">
        <title>Genome sequence of Babesia caballi.</title>
        <authorList>
            <person name="Yamagishi J."/>
            <person name="Kidaka T."/>
            <person name="Ochi A."/>
        </authorList>
    </citation>
    <scope>NUCLEOTIDE SEQUENCE [LARGE SCALE GENOMIC DNA]</scope>
    <source>
        <strain evidence="2">USDA-D6B2</strain>
    </source>
</reference>
<dbReference type="EMBL" id="BPLF01000006">
    <property type="protein sequence ID" value="GIX66385.1"/>
    <property type="molecule type" value="Genomic_DNA"/>
</dbReference>
<sequence length="315" mass="35022">MAVRHLSLLDQPESLKEFIDWMLRLSGNDAHGGGDGANGIQGLGEAVNALLKKDNVEIPAVERFDKWLKGNGSGYGSAKSCLSMLSGGLEKFIGFEGVAPFPSGSARTIAQNKIGRQGTYNSVYDSKTNWSKDVSSVTSRQTCARIFLTFMPRLFSSLTHLYWRCKCGGWYYETISEGYNLRRYMEGMGFEYWMLNTCMTGGNIALILEAAFPEFSKVTKERPSLFYSELCDGLRQQTNKESLVEPNATTGYPLTQCFIIADTYIEATSSSFFYPGAFVLLVTFGGCYFAYKRNLGGFATNVDSTFRKVQEILSE</sequence>
<dbReference type="Proteomes" id="UP001497744">
    <property type="component" value="Unassembled WGS sequence"/>
</dbReference>
<protein>
    <submittedName>
        <fullName evidence="2">Variant erythrocyte surface antigen-1 family protein</fullName>
    </submittedName>
</protein>
<name>A0AAV4M2F1_BABCB</name>
<evidence type="ECO:0000313" key="3">
    <source>
        <dbReference type="Proteomes" id="UP001497744"/>
    </source>
</evidence>
<proteinExistence type="predicted"/>
<keyword evidence="3" id="KW-1185">Reference proteome</keyword>
<accession>A0AAV4M2F1</accession>
<feature type="transmembrane region" description="Helical" evidence="1">
    <location>
        <begin position="272"/>
        <end position="291"/>
    </location>
</feature>
<keyword evidence="1" id="KW-1133">Transmembrane helix</keyword>
<evidence type="ECO:0000313" key="2">
    <source>
        <dbReference type="EMBL" id="GIX66385.1"/>
    </source>
</evidence>
<dbReference type="GeneID" id="94197866"/>
<organism evidence="2 3">
    <name type="scientific">Babesia caballi</name>
    <dbReference type="NCBI Taxonomy" id="5871"/>
    <lineage>
        <taxon>Eukaryota</taxon>
        <taxon>Sar</taxon>
        <taxon>Alveolata</taxon>
        <taxon>Apicomplexa</taxon>
        <taxon>Aconoidasida</taxon>
        <taxon>Piroplasmida</taxon>
        <taxon>Babesiidae</taxon>
        <taxon>Babesia</taxon>
    </lineage>
</organism>
<evidence type="ECO:0000256" key="1">
    <source>
        <dbReference type="SAM" id="Phobius"/>
    </source>
</evidence>
<keyword evidence="1" id="KW-0472">Membrane</keyword>
<comment type="caution">
    <text evidence="2">The sequence shown here is derived from an EMBL/GenBank/DDBJ whole genome shotgun (WGS) entry which is preliminary data.</text>
</comment>
<dbReference type="RefSeq" id="XP_067718454.1">
    <property type="nucleotide sequence ID" value="XM_067862353.1"/>
</dbReference>
<gene>
    <name evidence="2" type="ORF">BcabD6B2_58210</name>
</gene>
<dbReference type="AlphaFoldDB" id="A0AAV4M2F1"/>
<keyword evidence="1" id="KW-0812">Transmembrane</keyword>